<name>A0A382B603_9ZZZZ</name>
<dbReference type="GO" id="GO:0030632">
    <property type="term" value="P:D-alanine biosynthetic process"/>
    <property type="evidence" value="ECO:0007669"/>
    <property type="project" value="TreeGrafter"/>
</dbReference>
<dbReference type="InterPro" id="IPR011079">
    <property type="entry name" value="Ala_racemase_C"/>
</dbReference>
<dbReference type="SMART" id="SM01005">
    <property type="entry name" value="Ala_racemase_C"/>
    <property type="match status" value="1"/>
</dbReference>
<dbReference type="SUPFAM" id="SSF50621">
    <property type="entry name" value="Alanine racemase C-terminal domain-like"/>
    <property type="match status" value="1"/>
</dbReference>
<dbReference type="FunFam" id="3.20.20.10:FF:000002">
    <property type="entry name" value="Alanine racemase"/>
    <property type="match status" value="1"/>
</dbReference>
<dbReference type="InterPro" id="IPR020622">
    <property type="entry name" value="Ala_racemase_pyridoxalP-BS"/>
</dbReference>
<evidence type="ECO:0000313" key="5">
    <source>
        <dbReference type="EMBL" id="SVB09195.1"/>
    </source>
</evidence>
<keyword evidence="3" id="KW-0413">Isomerase</keyword>
<feature type="domain" description="Alanine racemase C-terminal" evidence="4">
    <location>
        <begin position="261"/>
        <end position="366"/>
    </location>
</feature>
<accession>A0A382B603</accession>
<dbReference type="InterPro" id="IPR009006">
    <property type="entry name" value="Ala_racemase/Decarboxylase_C"/>
</dbReference>
<dbReference type="CDD" id="cd00430">
    <property type="entry name" value="PLPDE_III_AR"/>
    <property type="match status" value="1"/>
</dbReference>
<keyword evidence="2" id="KW-0663">Pyridoxal phosphate</keyword>
<dbReference type="NCBIfam" id="TIGR00492">
    <property type="entry name" value="alr"/>
    <property type="match status" value="1"/>
</dbReference>
<dbReference type="PRINTS" id="PR00992">
    <property type="entry name" value="ALARACEMASE"/>
</dbReference>
<feature type="non-terminal residue" evidence="5">
    <location>
        <position position="366"/>
    </location>
</feature>
<proteinExistence type="inferred from homology"/>
<dbReference type="AlphaFoldDB" id="A0A382B603"/>
<dbReference type="GO" id="GO:0030170">
    <property type="term" value="F:pyridoxal phosphate binding"/>
    <property type="evidence" value="ECO:0007669"/>
    <property type="project" value="TreeGrafter"/>
</dbReference>
<dbReference type="Pfam" id="PF01168">
    <property type="entry name" value="Ala_racemase_N"/>
    <property type="match status" value="1"/>
</dbReference>
<reference evidence="5" key="1">
    <citation type="submission" date="2018-05" db="EMBL/GenBank/DDBJ databases">
        <authorList>
            <person name="Lanie J.A."/>
            <person name="Ng W.-L."/>
            <person name="Kazmierczak K.M."/>
            <person name="Andrzejewski T.M."/>
            <person name="Davidsen T.M."/>
            <person name="Wayne K.J."/>
            <person name="Tettelin H."/>
            <person name="Glass J.I."/>
            <person name="Rusch D."/>
            <person name="Podicherti R."/>
            <person name="Tsui H.-C.T."/>
            <person name="Winkler M.E."/>
        </authorList>
    </citation>
    <scope>NUCLEOTIDE SEQUENCE</scope>
</reference>
<evidence type="ECO:0000259" key="4">
    <source>
        <dbReference type="SMART" id="SM01005"/>
    </source>
</evidence>
<dbReference type="PANTHER" id="PTHR30511">
    <property type="entry name" value="ALANINE RACEMASE"/>
    <property type="match status" value="1"/>
</dbReference>
<dbReference type="InterPro" id="IPR029066">
    <property type="entry name" value="PLP-binding_barrel"/>
</dbReference>
<evidence type="ECO:0000256" key="2">
    <source>
        <dbReference type="ARBA" id="ARBA00022898"/>
    </source>
</evidence>
<dbReference type="Pfam" id="PF00842">
    <property type="entry name" value="Ala_racemase_C"/>
    <property type="match status" value="1"/>
</dbReference>
<evidence type="ECO:0000256" key="3">
    <source>
        <dbReference type="ARBA" id="ARBA00023235"/>
    </source>
</evidence>
<dbReference type="EMBL" id="UINC01028354">
    <property type="protein sequence ID" value="SVB09195.1"/>
    <property type="molecule type" value="Genomic_DNA"/>
</dbReference>
<dbReference type="InterPro" id="IPR001608">
    <property type="entry name" value="Ala_racemase_N"/>
</dbReference>
<gene>
    <name evidence="5" type="ORF">METZ01_LOCUS162049</name>
</gene>
<dbReference type="HAMAP" id="MF_01201">
    <property type="entry name" value="Ala_racemase"/>
    <property type="match status" value="1"/>
</dbReference>
<dbReference type="PANTHER" id="PTHR30511:SF0">
    <property type="entry name" value="ALANINE RACEMASE, CATABOLIC-RELATED"/>
    <property type="match status" value="1"/>
</dbReference>
<dbReference type="GO" id="GO:0005829">
    <property type="term" value="C:cytosol"/>
    <property type="evidence" value="ECO:0007669"/>
    <property type="project" value="TreeGrafter"/>
</dbReference>
<dbReference type="Gene3D" id="2.40.37.10">
    <property type="entry name" value="Lyase, Ornithine Decarboxylase, Chain A, domain 1"/>
    <property type="match status" value="1"/>
</dbReference>
<protein>
    <recommendedName>
        <fullName evidence="4">Alanine racemase C-terminal domain-containing protein</fullName>
    </recommendedName>
</protein>
<dbReference type="PROSITE" id="PS00395">
    <property type="entry name" value="ALANINE_RACEMASE"/>
    <property type="match status" value="1"/>
</dbReference>
<dbReference type="Gene3D" id="3.20.20.10">
    <property type="entry name" value="Alanine racemase"/>
    <property type="match status" value="1"/>
</dbReference>
<comment type="cofactor">
    <cofactor evidence="1">
        <name>pyridoxal 5'-phosphate</name>
        <dbReference type="ChEBI" id="CHEBI:597326"/>
    </cofactor>
</comment>
<dbReference type="InterPro" id="IPR000821">
    <property type="entry name" value="Ala_racemase"/>
</dbReference>
<dbReference type="SUPFAM" id="SSF51419">
    <property type="entry name" value="PLP-binding barrel"/>
    <property type="match status" value="1"/>
</dbReference>
<dbReference type="GO" id="GO:0008784">
    <property type="term" value="F:alanine racemase activity"/>
    <property type="evidence" value="ECO:0007669"/>
    <property type="project" value="InterPro"/>
</dbReference>
<organism evidence="5">
    <name type="scientific">marine metagenome</name>
    <dbReference type="NCBI Taxonomy" id="408172"/>
    <lineage>
        <taxon>unclassified sequences</taxon>
        <taxon>metagenomes</taxon>
        <taxon>ecological metagenomes</taxon>
    </lineage>
</organism>
<sequence>MTANRATFAEIHLGSFRHNLKSIKSLLGHHIKTMAIIKADAYGHGAIQCARAATEEQVDYIGVGIIQEGIELRESGINTPILILGGIYTNEVESLVKYNLSTSISSSAIATSISEQAVRANKIVSVHIKIDTGMGRLGVQPNEFAELLDQVSKFKNIKLEGVFTHLSSADEQDPKTTQNQLSIFSNILKKLRESNYSKIFGINDHTLFHIANTAGLIRFPESRFNLVRPGISLYGSFLSSLISSKFDFLTNEKGIENLQPVMHWKTKIIQIQSLRKGVPVSYGGRYVTKNDANRIATIPVGYADGLNRHLSNNMELLVKGKRVKQVGTICMDMCLIDITNLPDVNTEDEVVIIGNQGNGQIKVEEL</sequence>
<evidence type="ECO:0000256" key="1">
    <source>
        <dbReference type="ARBA" id="ARBA00001933"/>
    </source>
</evidence>